<feature type="transmembrane region" description="Helical" evidence="8">
    <location>
        <begin position="410"/>
        <end position="428"/>
    </location>
</feature>
<dbReference type="NCBIfam" id="NF005818">
    <property type="entry name" value="PRK07691.1"/>
    <property type="match status" value="1"/>
</dbReference>
<evidence type="ECO:0000256" key="6">
    <source>
        <dbReference type="ARBA" id="ARBA00023136"/>
    </source>
</evidence>
<dbReference type="InterPro" id="IPR001750">
    <property type="entry name" value="ND/Mrp_TM"/>
</dbReference>
<evidence type="ECO:0000256" key="3">
    <source>
        <dbReference type="ARBA" id="ARBA00022475"/>
    </source>
</evidence>
<proteinExistence type="inferred from homology"/>
<evidence type="ECO:0000256" key="2">
    <source>
        <dbReference type="ARBA" id="ARBA00005346"/>
    </source>
</evidence>
<feature type="transmembrane region" description="Helical" evidence="8">
    <location>
        <begin position="137"/>
        <end position="156"/>
    </location>
</feature>
<evidence type="ECO:0000256" key="7">
    <source>
        <dbReference type="RuleBase" id="RU000320"/>
    </source>
</evidence>
<accession>A0A1E5L384</accession>
<feature type="transmembrane region" description="Helical" evidence="8">
    <location>
        <begin position="112"/>
        <end position="131"/>
    </location>
</feature>
<dbReference type="Pfam" id="PF00361">
    <property type="entry name" value="Proton_antipo_M"/>
    <property type="match status" value="1"/>
</dbReference>
<dbReference type="PANTHER" id="PTHR42703">
    <property type="entry name" value="NADH DEHYDROGENASE"/>
    <property type="match status" value="1"/>
</dbReference>
<reference evidence="10 11" key="1">
    <citation type="submission" date="2016-09" db="EMBL/GenBank/DDBJ databases">
        <title>Desulfuribacillus arsenicus sp. nov., an obligately anaerobic, dissimilatory arsenic- and antimonate-reducing bacterium isolated from anoxic sediments.</title>
        <authorList>
            <person name="Abin C.A."/>
            <person name="Hollibaugh J.T."/>
        </authorList>
    </citation>
    <scope>NUCLEOTIDE SEQUENCE [LARGE SCALE GENOMIC DNA]</scope>
    <source>
        <strain evidence="10 11">MLFW-2</strain>
    </source>
</reference>
<feature type="transmembrane region" description="Helical" evidence="8">
    <location>
        <begin position="246"/>
        <end position="269"/>
    </location>
</feature>
<feature type="transmembrane region" description="Helical" evidence="8">
    <location>
        <begin position="168"/>
        <end position="189"/>
    </location>
</feature>
<comment type="similarity">
    <text evidence="2">Belongs to the CPA3 antiporters (TC 2.A.63) subunit D family.</text>
</comment>
<feature type="transmembrane region" description="Helical" evidence="8">
    <location>
        <begin position="209"/>
        <end position="234"/>
    </location>
</feature>
<dbReference type="RefSeq" id="WP_069703009.1">
    <property type="nucleotide sequence ID" value="NZ_MJAT01000037.1"/>
</dbReference>
<dbReference type="GO" id="GO:0042773">
    <property type="term" value="P:ATP synthesis coupled electron transport"/>
    <property type="evidence" value="ECO:0007669"/>
    <property type="project" value="InterPro"/>
</dbReference>
<keyword evidence="11" id="KW-1185">Reference proteome</keyword>
<keyword evidence="4 7" id="KW-0812">Transmembrane</keyword>
<protein>
    <submittedName>
        <fullName evidence="10">Na+/H+ antiporter subunit D</fullName>
    </submittedName>
</protein>
<evidence type="ECO:0000256" key="1">
    <source>
        <dbReference type="ARBA" id="ARBA00004651"/>
    </source>
</evidence>
<comment type="subcellular location">
    <subcellularLocation>
        <location evidence="1">Cell membrane</location>
        <topology evidence="1">Multi-pass membrane protein</topology>
    </subcellularLocation>
    <subcellularLocation>
        <location evidence="7">Membrane</location>
        <topology evidence="7">Multi-pass membrane protein</topology>
    </subcellularLocation>
</comment>
<sequence length="499" mass="55186">MSKIIFTNLALLPIIIPFFTAILLLFFQKRTDIQKVIAGISTVFGLAVSIYVFTKVMNSGIYVFTAGNWAAPFGIVLVADLLSSTLVVLAFVVMSAVMAYSFAMKDHDRESFYYYPLMFFLLVGIVGSFLTGDIFNLFVFFEIMLLSSFILVTHGGTIFQLREGFKYVVLNMLSSTLFLVSVSYLYATIGSLNMADISLRVAEVEQQGILSVIAIMFLIVFAMKAAVFPLFFWLPNAYSGPPHAIAAFFAGLMTKVGVYALFRVFTLIFNHHPEITHNLLFFLGSLSLIIGITGAVSSWDFKKILPFFVVSHIGYMVIGLGMFTTLAIAGAIFYMIHDIIIKAALFLYSGVTKHITGTTDLRKMSGVIRSYPALGWGFFVAMLAVVGVPPLSGFFPKFAILQAGMLEGRYSVAFVVVIVSVLTLYAGVKIFQNVFWGNNSLNEQQKKLNITPMVLPVLYLTAIAVIIGFNAEWFYSLSMMIAEDLMNPHIYIHAVLGGN</sequence>
<keyword evidence="3" id="KW-1003">Cell membrane</keyword>
<feature type="domain" description="NADH:quinone oxidoreductase/Mrp antiporter transmembrane" evidence="9">
    <location>
        <begin position="133"/>
        <end position="423"/>
    </location>
</feature>
<evidence type="ECO:0000256" key="5">
    <source>
        <dbReference type="ARBA" id="ARBA00022989"/>
    </source>
</evidence>
<keyword evidence="6 8" id="KW-0472">Membrane</keyword>
<gene>
    <name evidence="10" type="ORF">BHU72_08775</name>
</gene>
<dbReference type="Proteomes" id="UP000095255">
    <property type="component" value="Unassembled WGS sequence"/>
</dbReference>
<keyword evidence="5 8" id="KW-1133">Transmembrane helix</keyword>
<dbReference type="OrthoDB" id="9811718at2"/>
<dbReference type="EMBL" id="MJAT01000037">
    <property type="protein sequence ID" value="OEH84582.1"/>
    <property type="molecule type" value="Genomic_DNA"/>
</dbReference>
<dbReference type="AlphaFoldDB" id="A0A1E5L384"/>
<evidence type="ECO:0000256" key="8">
    <source>
        <dbReference type="SAM" id="Phobius"/>
    </source>
</evidence>
<feature type="transmembrane region" description="Helical" evidence="8">
    <location>
        <begin position="73"/>
        <end position="100"/>
    </location>
</feature>
<name>A0A1E5L384_9FIRM</name>
<dbReference type="PANTHER" id="PTHR42703:SF1">
    <property type="entry name" value="NA(+)_H(+) ANTIPORTER SUBUNIT D1"/>
    <property type="match status" value="1"/>
</dbReference>
<comment type="caution">
    <text evidence="10">The sequence shown here is derived from an EMBL/GenBank/DDBJ whole genome shotgun (WGS) entry which is preliminary data.</text>
</comment>
<feature type="transmembrane region" description="Helical" evidence="8">
    <location>
        <begin position="36"/>
        <end position="53"/>
    </location>
</feature>
<dbReference type="InterPro" id="IPR050586">
    <property type="entry name" value="CPA3_Na-H_Antiporter_D"/>
</dbReference>
<organism evidence="10 11">
    <name type="scientific">Desulfuribacillus stibiiarsenatis</name>
    <dbReference type="NCBI Taxonomy" id="1390249"/>
    <lineage>
        <taxon>Bacteria</taxon>
        <taxon>Bacillati</taxon>
        <taxon>Bacillota</taxon>
        <taxon>Desulfuribacillia</taxon>
        <taxon>Desulfuribacillales</taxon>
        <taxon>Desulfuribacillaceae</taxon>
        <taxon>Desulfuribacillus</taxon>
    </lineage>
</organism>
<dbReference type="GO" id="GO:0008137">
    <property type="term" value="F:NADH dehydrogenase (ubiquinone) activity"/>
    <property type="evidence" value="ECO:0007669"/>
    <property type="project" value="InterPro"/>
</dbReference>
<evidence type="ECO:0000313" key="11">
    <source>
        <dbReference type="Proteomes" id="UP000095255"/>
    </source>
</evidence>
<evidence type="ECO:0000256" key="4">
    <source>
        <dbReference type="ARBA" id="ARBA00022692"/>
    </source>
</evidence>
<feature type="transmembrane region" description="Helical" evidence="8">
    <location>
        <begin position="371"/>
        <end position="390"/>
    </location>
</feature>
<feature type="transmembrane region" description="Helical" evidence="8">
    <location>
        <begin position="304"/>
        <end position="326"/>
    </location>
</feature>
<dbReference type="InterPro" id="IPR003918">
    <property type="entry name" value="NADH_UbQ_OxRdtase"/>
</dbReference>
<feature type="transmembrane region" description="Helical" evidence="8">
    <location>
        <begin position="6"/>
        <end position="27"/>
    </location>
</feature>
<evidence type="ECO:0000313" key="10">
    <source>
        <dbReference type="EMBL" id="OEH84582.1"/>
    </source>
</evidence>
<feature type="transmembrane region" description="Helical" evidence="8">
    <location>
        <begin position="448"/>
        <end position="469"/>
    </location>
</feature>
<dbReference type="PRINTS" id="PR01437">
    <property type="entry name" value="NUOXDRDTASE4"/>
</dbReference>
<dbReference type="GO" id="GO:0005886">
    <property type="term" value="C:plasma membrane"/>
    <property type="evidence" value="ECO:0007669"/>
    <property type="project" value="UniProtKB-SubCell"/>
</dbReference>
<evidence type="ECO:0000259" key="9">
    <source>
        <dbReference type="Pfam" id="PF00361"/>
    </source>
</evidence>
<dbReference type="STRING" id="1390249.BHU72_08775"/>
<feature type="transmembrane region" description="Helical" evidence="8">
    <location>
        <begin position="275"/>
        <end position="297"/>
    </location>
</feature>